<organism evidence="4">
    <name type="scientific">Eutreptiella gymnastica</name>
    <dbReference type="NCBI Taxonomy" id="73025"/>
    <lineage>
        <taxon>Eukaryota</taxon>
        <taxon>Discoba</taxon>
        <taxon>Euglenozoa</taxon>
        <taxon>Euglenida</taxon>
        <taxon>Spirocuta</taxon>
        <taxon>Euglenophyceae</taxon>
        <taxon>Eutreptiales</taxon>
        <taxon>Eutreptiaceae</taxon>
        <taxon>Eutreptiella</taxon>
    </lineage>
</organism>
<feature type="coiled-coil region" evidence="1">
    <location>
        <begin position="668"/>
        <end position="705"/>
    </location>
</feature>
<dbReference type="GO" id="GO:0000796">
    <property type="term" value="C:condensin complex"/>
    <property type="evidence" value="ECO:0007669"/>
    <property type="project" value="TreeGrafter"/>
</dbReference>
<dbReference type="InterPro" id="IPR001478">
    <property type="entry name" value="PDZ"/>
</dbReference>
<feature type="compositionally biased region" description="Polar residues" evidence="2">
    <location>
        <begin position="1254"/>
        <end position="1266"/>
    </location>
</feature>
<dbReference type="PANTHER" id="PTHR43941">
    <property type="entry name" value="STRUCTURAL MAINTENANCE OF CHROMOSOMES PROTEIN 2"/>
    <property type="match status" value="1"/>
</dbReference>
<proteinExistence type="predicted"/>
<dbReference type="InterPro" id="IPR036034">
    <property type="entry name" value="PDZ_sf"/>
</dbReference>
<evidence type="ECO:0000256" key="2">
    <source>
        <dbReference type="SAM" id="MobiDB-lite"/>
    </source>
</evidence>
<evidence type="ECO:0000256" key="1">
    <source>
        <dbReference type="SAM" id="Coils"/>
    </source>
</evidence>
<dbReference type="GO" id="GO:0007076">
    <property type="term" value="P:mitotic chromosome condensation"/>
    <property type="evidence" value="ECO:0007669"/>
    <property type="project" value="TreeGrafter"/>
</dbReference>
<dbReference type="Gene3D" id="2.30.42.10">
    <property type="match status" value="1"/>
</dbReference>
<feature type="compositionally biased region" description="Polar residues" evidence="2">
    <location>
        <begin position="1307"/>
        <end position="1316"/>
    </location>
</feature>
<feature type="coiled-coil region" evidence="1">
    <location>
        <begin position="121"/>
        <end position="190"/>
    </location>
</feature>
<feature type="coiled-coil region" evidence="1">
    <location>
        <begin position="898"/>
        <end position="928"/>
    </location>
</feature>
<reference evidence="4" key="1">
    <citation type="submission" date="2021-01" db="EMBL/GenBank/DDBJ databases">
        <authorList>
            <person name="Corre E."/>
            <person name="Pelletier E."/>
            <person name="Niang G."/>
            <person name="Scheremetjew M."/>
            <person name="Finn R."/>
            <person name="Kale V."/>
            <person name="Holt S."/>
            <person name="Cochrane G."/>
            <person name="Meng A."/>
            <person name="Brown T."/>
            <person name="Cohen L."/>
        </authorList>
    </citation>
    <scope>NUCLEOTIDE SEQUENCE</scope>
    <source>
        <strain evidence="4">CCMP1594</strain>
    </source>
</reference>
<name>A0A7S4CER0_9EUGL</name>
<protein>
    <recommendedName>
        <fullName evidence="3">PDZ domain-containing protein</fullName>
    </recommendedName>
</protein>
<feature type="compositionally biased region" description="Low complexity" evidence="2">
    <location>
        <begin position="1389"/>
        <end position="1408"/>
    </location>
</feature>
<dbReference type="GO" id="GO:0000785">
    <property type="term" value="C:chromatin"/>
    <property type="evidence" value="ECO:0007669"/>
    <property type="project" value="TreeGrafter"/>
</dbReference>
<evidence type="ECO:0000313" key="4">
    <source>
        <dbReference type="EMBL" id="CAE0795184.1"/>
    </source>
</evidence>
<feature type="coiled-coil region" evidence="1">
    <location>
        <begin position="266"/>
        <end position="321"/>
    </location>
</feature>
<dbReference type="GO" id="GO:0003682">
    <property type="term" value="F:chromatin binding"/>
    <property type="evidence" value="ECO:0007669"/>
    <property type="project" value="TreeGrafter"/>
</dbReference>
<feature type="region of interest" description="Disordered" evidence="2">
    <location>
        <begin position="1232"/>
        <end position="1337"/>
    </location>
</feature>
<sequence>MTAKIQSLTEELNAVQKLAAGLDADLQKMTLERDGLVDDKSKWLKKEADHRGALSQWDDDRKVLDSKIASLQALLQQRTQECDSLSQDRDLLVDERDRLARDWEVLSREQEALVDDATRAQQDADGQIQHLQRMLAQAQKAQQDKDAEAAQLQATVDNLSSGLDTSKGLYEALSSAVRMLTDNAQSLRDQLLAAMAAREEGMQALVREISGTSDGRKSPSASSLVGPAVPYTHPSLEMLAAVLTDMQSLLPRLNDARGRSDIRAGLLDRESEQQGLKLQVQDLERQRQDAEAEVQRLHATLELKDQRLATLEADLRGLETSVQGLKSGNADLNALVQRLTYNGRAMQAALRERQEALCRLLLQYGLSEAALPEIDTKLDSETAAVWQLELLPVALQKEVGRVSDCVATLQAMKRFDLQFAELLAGKDRATQALTTKNGVLEAELQNLRDALNERTARMEALQLNLHNAEGTKERMQRLEQQIRQRLENFAHQNQRLLTAMKQKDEELWGLAQDNTPRNVRNNVSPESGRPTSPSLGPSAPEQTVSPNRSLSGRGSPVYPLIISPNGQISPAPPPPPMEGNTEHLDVAFDAQLYHLEHAVIQVEQCSVLAALQSLLADKDRQIGYWEQKYATAADALKVQADNLSSMREIQEGDRTKAQTIAQQLASAQKALEDHLHDYQMKVQKLQAAVEEVDEALRRRHAAFEELLQKYGRPQAPLPSAARRSHGSSTATPSMAVMLARVEAVPLQIDGWRDFEGALRALFSERDAAVEELQGQVASLKDLLGIKADEALKLFAKCERLGLDLDQQGQDMQAKEADIGDKVQKMWRLNNEMEEALNRRNTAMNTMFSSWMEAQLPTNISNGDPVVASLNTELERLACNILLIESPTLPVNRKLRQLIVDKDAAIEDLKGQNQDLQNASDELQRTSSALKKGFMVAEKWKDVVRDGVVAKKQEERLAEWVAEEGRERQGIMTQEAEAWANLLSNEAYNRRKVKAIEDMEKEQQNSLRAMLRKWEAHEEHERSQLLMAQEEELNLLVQDFFYGRGSIINDFRKRLGDETESRCKFERSFLQKDEERDRRMVEKEEADALQRIVEQWCRDRHLILRKQSSAAFIGIEITEGILVDTDGNGELDTLVTVEGFEYHGVKCLSVKGPALKGGMLVNDIITHLNQHATRSLAQFKNAAALVIPGQTVHFTVVRNGAKLSIPVLTSEVDRAAFLPGTRHIHKVTLHNFTLTNPRTGGTGSPLPQDRASEGGTPTSAYGRQSPLSGELPIVPVRGRVGPGVRSRSGTPVSGNPGGYYSPHDRMRSTTPDSTWGSAWNRPYGRSGSRPPPQRSVELEETRADAGMLEVEYMAGRSLHEPAWRQQSWAPPRHRAQTPEMAQTYTGPGSGYAAAAFSGGPAPPARSGGSDYQPYWERESRGPYPYGGPA</sequence>
<feature type="region of interest" description="Disordered" evidence="2">
    <location>
        <begin position="1362"/>
        <end position="1428"/>
    </location>
</feature>
<feature type="coiled-coil region" evidence="1">
    <location>
        <begin position="437"/>
        <end position="506"/>
    </location>
</feature>
<dbReference type="Pfam" id="PF13180">
    <property type="entry name" value="PDZ_2"/>
    <property type="match status" value="1"/>
</dbReference>
<dbReference type="GO" id="GO:0000793">
    <property type="term" value="C:condensed chromosome"/>
    <property type="evidence" value="ECO:0007669"/>
    <property type="project" value="TreeGrafter"/>
</dbReference>
<feature type="domain" description="PDZ" evidence="3">
    <location>
        <begin position="1150"/>
        <end position="1206"/>
    </location>
</feature>
<dbReference type="SUPFAM" id="SSF50156">
    <property type="entry name" value="PDZ domain-like"/>
    <property type="match status" value="1"/>
</dbReference>
<feature type="compositionally biased region" description="Polar residues" evidence="2">
    <location>
        <begin position="512"/>
        <end position="552"/>
    </location>
</feature>
<accession>A0A7S4CER0</accession>
<dbReference type="PANTHER" id="PTHR43941:SF1">
    <property type="entry name" value="STRUCTURAL MAINTENANCE OF CHROMOSOMES PROTEIN 2"/>
    <property type="match status" value="1"/>
</dbReference>
<feature type="region of interest" description="Disordered" evidence="2">
    <location>
        <begin position="508"/>
        <end position="582"/>
    </location>
</feature>
<feature type="compositionally biased region" description="Low complexity" evidence="2">
    <location>
        <begin position="1273"/>
        <end position="1288"/>
    </location>
</feature>
<dbReference type="EMBL" id="HBJA01019794">
    <property type="protein sequence ID" value="CAE0795184.1"/>
    <property type="molecule type" value="Transcribed_RNA"/>
</dbReference>
<keyword evidence="1" id="KW-0175">Coiled coil</keyword>
<evidence type="ECO:0000259" key="3">
    <source>
        <dbReference type="Pfam" id="PF13180"/>
    </source>
</evidence>
<gene>
    <name evidence="4" type="ORF">EGYM00163_LOCUS6302</name>
</gene>